<evidence type="ECO:0000313" key="7">
    <source>
        <dbReference type="Proteomes" id="UP000231742"/>
    </source>
</evidence>
<keyword evidence="7" id="KW-1185">Reference proteome</keyword>
<keyword evidence="2 4" id="KW-0238">DNA-binding</keyword>
<dbReference type="OrthoDB" id="3869819at2"/>
<name>A0A2M9D5E3_9MICO</name>
<dbReference type="PANTHER" id="PTHR30055:SF234">
    <property type="entry name" value="HTH-TYPE TRANSCRIPTIONAL REGULATOR BETI"/>
    <property type="match status" value="1"/>
</dbReference>
<sequence length="218" mass="22998">MTTPAPRRPRQDAVDNRAGILSAATTAIAHDPQASIDTIARSAGLSRRALYGHFADRNALVTEIIDAGAERFNRIALSVTDPDAQLALARLTSLLWQEAAHVQVAASIALDDAHLASTGKALAPLRAAVAAILQRGQDDNTLRTDVDVATLARLVEEAARAAITRVDAALPEARSLAVRTTLSMAGLSWRETVALLEQHPEILGDPAADAAPATDVER</sequence>
<accession>A0A2M9D5E3</accession>
<dbReference type="RefSeq" id="WP_100387671.1">
    <property type="nucleotide sequence ID" value="NZ_BMZU01000001.1"/>
</dbReference>
<dbReference type="GO" id="GO:0000976">
    <property type="term" value="F:transcription cis-regulatory region binding"/>
    <property type="evidence" value="ECO:0007669"/>
    <property type="project" value="TreeGrafter"/>
</dbReference>
<protein>
    <submittedName>
        <fullName evidence="6">TetR family transcriptional regulator</fullName>
    </submittedName>
</protein>
<evidence type="ECO:0000256" key="4">
    <source>
        <dbReference type="PROSITE-ProRule" id="PRU00335"/>
    </source>
</evidence>
<dbReference type="Proteomes" id="UP000231742">
    <property type="component" value="Unassembled WGS sequence"/>
</dbReference>
<evidence type="ECO:0000256" key="2">
    <source>
        <dbReference type="ARBA" id="ARBA00023125"/>
    </source>
</evidence>
<dbReference type="AlphaFoldDB" id="A0A2M9D5E3"/>
<dbReference type="PROSITE" id="PS50977">
    <property type="entry name" value="HTH_TETR_2"/>
    <property type="match status" value="1"/>
</dbReference>
<dbReference type="SUPFAM" id="SSF48498">
    <property type="entry name" value="Tetracyclin repressor-like, C-terminal domain"/>
    <property type="match status" value="1"/>
</dbReference>
<dbReference type="EMBL" id="PGFH01000001">
    <property type="protein sequence ID" value="PJJ80937.1"/>
    <property type="molecule type" value="Genomic_DNA"/>
</dbReference>
<dbReference type="SUPFAM" id="SSF46689">
    <property type="entry name" value="Homeodomain-like"/>
    <property type="match status" value="1"/>
</dbReference>
<dbReference type="PANTHER" id="PTHR30055">
    <property type="entry name" value="HTH-TYPE TRANSCRIPTIONAL REGULATOR RUTR"/>
    <property type="match status" value="1"/>
</dbReference>
<comment type="caution">
    <text evidence="6">The sequence shown here is derived from an EMBL/GenBank/DDBJ whole genome shotgun (WGS) entry which is preliminary data.</text>
</comment>
<dbReference type="Pfam" id="PF00440">
    <property type="entry name" value="TetR_N"/>
    <property type="match status" value="1"/>
</dbReference>
<reference evidence="6 7" key="1">
    <citation type="submission" date="2017-11" db="EMBL/GenBank/DDBJ databases">
        <title>Genomic Encyclopedia of Archaeal and Bacterial Type Strains, Phase II (KMG-II): From Individual Species to Whole Genera.</title>
        <authorList>
            <person name="Goeker M."/>
        </authorList>
    </citation>
    <scope>NUCLEOTIDE SEQUENCE [LARGE SCALE GENOMIC DNA]</scope>
    <source>
        <strain evidence="6 7">DSM 16400</strain>
    </source>
</reference>
<dbReference type="InterPro" id="IPR001647">
    <property type="entry name" value="HTH_TetR"/>
</dbReference>
<proteinExistence type="predicted"/>
<dbReference type="InterPro" id="IPR009057">
    <property type="entry name" value="Homeodomain-like_sf"/>
</dbReference>
<dbReference type="GO" id="GO:0003700">
    <property type="term" value="F:DNA-binding transcription factor activity"/>
    <property type="evidence" value="ECO:0007669"/>
    <property type="project" value="TreeGrafter"/>
</dbReference>
<keyword evidence="1" id="KW-0805">Transcription regulation</keyword>
<keyword evidence="3" id="KW-0804">Transcription</keyword>
<gene>
    <name evidence="6" type="ORF">CLV85_0104</name>
</gene>
<organism evidence="6 7">
    <name type="scientific">Salinibacterium amurskyense</name>
    <dbReference type="NCBI Taxonomy" id="205941"/>
    <lineage>
        <taxon>Bacteria</taxon>
        <taxon>Bacillati</taxon>
        <taxon>Actinomycetota</taxon>
        <taxon>Actinomycetes</taxon>
        <taxon>Micrococcales</taxon>
        <taxon>Microbacteriaceae</taxon>
        <taxon>Salinibacterium</taxon>
    </lineage>
</organism>
<feature type="domain" description="HTH tetR-type" evidence="5">
    <location>
        <begin position="14"/>
        <end position="72"/>
    </location>
</feature>
<evidence type="ECO:0000256" key="1">
    <source>
        <dbReference type="ARBA" id="ARBA00023015"/>
    </source>
</evidence>
<evidence type="ECO:0000259" key="5">
    <source>
        <dbReference type="PROSITE" id="PS50977"/>
    </source>
</evidence>
<feature type="DNA-binding region" description="H-T-H motif" evidence="4">
    <location>
        <begin position="35"/>
        <end position="54"/>
    </location>
</feature>
<evidence type="ECO:0000256" key="3">
    <source>
        <dbReference type="ARBA" id="ARBA00023163"/>
    </source>
</evidence>
<dbReference type="Gene3D" id="1.10.357.10">
    <property type="entry name" value="Tetracycline Repressor, domain 2"/>
    <property type="match status" value="1"/>
</dbReference>
<dbReference type="InterPro" id="IPR050109">
    <property type="entry name" value="HTH-type_TetR-like_transc_reg"/>
</dbReference>
<evidence type="ECO:0000313" key="6">
    <source>
        <dbReference type="EMBL" id="PJJ80937.1"/>
    </source>
</evidence>
<dbReference type="InterPro" id="IPR036271">
    <property type="entry name" value="Tet_transcr_reg_TetR-rel_C_sf"/>
</dbReference>